<comment type="pathway">
    <text evidence="3 8">Sulfur metabolism; glutathione metabolism.</text>
</comment>
<comment type="catalytic activity">
    <reaction evidence="5 8">
        <text>an N-terminal (5-L-glutamyl)-[peptide] + an alpha-amino acid = 5-L-glutamyl amino acid + an N-terminal L-alpha-aminoacyl-[peptide]</text>
        <dbReference type="Rhea" id="RHEA:23904"/>
        <dbReference type="Rhea" id="RHEA-COMP:9780"/>
        <dbReference type="Rhea" id="RHEA-COMP:9795"/>
        <dbReference type="ChEBI" id="CHEBI:77644"/>
        <dbReference type="ChEBI" id="CHEBI:78597"/>
        <dbReference type="ChEBI" id="CHEBI:78599"/>
        <dbReference type="ChEBI" id="CHEBI:78608"/>
        <dbReference type="EC" id="2.3.2.2"/>
    </reaction>
</comment>
<keyword evidence="9" id="KW-0732">Signal</keyword>
<dbReference type="FunFam" id="3.60.20.40:FF:000001">
    <property type="entry name" value="Gamma-glutamyltranspeptidase 1"/>
    <property type="match status" value="1"/>
</dbReference>
<keyword evidence="8" id="KW-0808">Transferase</keyword>
<dbReference type="PANTHER" id="PTHR11686:SF62">
    <property type="entry name" value="GLUTATHIONE HYDROLASE"/>
    <property type="match status" value="1"/>
</dbReference>
<dbReference type="Pfam" id="PF01019">
    <property type="entry name" value="G_glu_transpept"/>
    <property type="match status" value="1"/>
</dbReference>
<evidence type="ECO:0000313" key="11">
    <source>
        <dbReference type="Proteomes" id="UP000738349"/>
    </source>
</evidence>
<sequence length="577" mass="62953">MKSSLITRTLQLLLATTAHHGLSSAARWNKLNQNRVDELYHRGAVASEAQECSNIGKSILEMGGNAVDAVVATTFCVGVVAPYHSGIGGGGFMLVRTPNGTYEAIDFRESVPSQTDPSYYNGRPGGTVYGGPAVAVPGEVRGLHYAHRKYGRLDWALVMEGAIRVAKDGFILNSDFMGYIDRTLKGKDSNFLTEDSSWAKDFAHKGELKPVGSTITRKRYAKTLATIAKEGPDAFYNGSLSHEMVKTLQKQGSVIQNSDFSHYKVETREVLNDTIRNFRLFTFGAPSSGAVALQILKVANQLTDRDTPATDEWHYFTEAMRFGYASRGKLGDPDYNSNITAFETAMLNDTTTENIVDRIERKRTLPVEDYSPDGVYAVESHGTSHISTADSDGYAVSLTTTVNLLFGSQIMCGKTGVVFNNEMDDFSLPGVKNEFGFEPSPYNYIIPRKRPMSSIATFIVENEDGTFHAAVGAAGGSRIISATASVLNRMMTLRRGERMGIEEAVAAPRLHNQLMPNKLLVETSFNGGIAAELRNRGHNVEYMPPGLSIVEGVMQHKSGTFEVGSDPRQRNHGGALA</sequence>
<organism evidence="10 11">
    <name type="scientific">Dactylonectria macrodidyma</name>
    <dbReference type="NCBI Taxonomy" id="307937"/>
    <lineage>
        <taxon>Eukaryota</taxon>
        <taxon>Fungi</taxon>
        <taxon>Dikarya</taxon>
        <taxon>Ascomycota</taxon>
        <taxon>Pezizomycotina</taxon>
        <taxon>Sordariomycetes</taxon>
        <taxon>Hypocreomycetidae</taxon>
        <taxon>Hypocreales</taxon>
        <taxon>Nectriaceae</taxon>
        <taxon>Dactylonectria</taxon>
    </lineage>
</organism>
<evidence type="ECO:0000256" key="3">
    <source>
        <dbReference type="ARBA" id="ARBA00005115"/>
    </source>
</evidence>
<dbReference type="GO" id="GO:0006751">
    <property type="term" value="P:glutathione catabolic process"/>
    <property type="evidence" value="ECO:0007669"/>
    <property type="project" value="UniProtKB-UniRule"/>
</dbReference>
<name>A0A9P9J8Q3_9HYPO</name>
<evidence type="ECO:0000256" key="4">
    <source>
        <dbReference type="ARBA" id="ARBA00009381"/>
    </source>
</evidence>
<keyword evidence="11" id="KW-1185">Reference proteome</keyword>
<keyword evidence="8" id="KW-0012">Acyltransferase</keyword>
<dbReference type="EC" id="2.3.2.2" evidence="8"/>
<dbReference type="GO" id="GO:0005886">
    <property type="term" value="C:plasma membrane"/>
    <property type="evidence" value="ECO:0007669"/>
    <property type="project" value="TreeGrafter"/>
</dbReference>
<dbReference type="PRINTS" id="PR01210">
    <property type="entry name" value="GGTRANSPTASE"/>
</dbReference>
<evidence type="ECO:0000256" key="7">
    <source>
        <dbReference type="PIRSR" id="PIRSR600101-2"/>
    </source>
</evidence>
<feature type="chain" id="PRO_5040317728" description="Glutathione hydrolase" evidence="9">
    <location>
        <begin position="26"/>
        <end position="577"/>
    </location>
</feature>
<evidence type="ECO:0000256" key="5">
    <source>
        <dbReference type="ARBA" id="ARBA00047417"/>
    </source>
</evidence>
<dbReference type="NCBIfam" id="TIGR00066">
    <property type="entry name" value="g_glut_trans"/>
    <property type="match status" value="1"/>
</dbReference>
<comment type="catalytic activity">
    <reaction evidence="1 8">
        <text>an S-substituted glutathione + H2O = an S-substituted L-cysteinylglycine + L-glutamate</text>
        <dbReference type="Rhea" id="RHEA:59468"/>
        <dbReference type="ChEBI" id="CHEBI:15377"/>
        <dbReference type="ChEBI" id="CHEBI:29985"/>
        <dbReference type="ChEBI" id="CHEBI:90779"/>
        <dbReference type="ChEBI" id="CHEBI:143103"/>
        <dbReference type="EC" id="3.4.19.13"/>
    </reaction>
</comment>
<keyword evidence="8" id="KW-0378">Hydrolase</keyword>
<dbReference type="EMBL" id="JAGMUV010000008">
    <property type="protein sequence ID" value="KAH7146463.1"/>
    <property type="molecule type" value="Genomic_DNA"/>
</dbReference>
<evidence type="ECO:0000256" key="6">
    <source>
        <dbReference type="PIRSR" id="PIRSR600101-1"/>
    </source>
</evidence>
<dbReference type="InterPro" id="IPR043137">
    <property type="entry name" value="GGT_ssub_C"/>
</dbReference>
<protein>
    <recommendedName>
        <fullName evidence="8">Glutathione hydrolase</fullName>
        <ecNumber evidence="8">2.3.2.2</ecNumber>
        <ecNumber evidence="8">3.4.19.13</ecNumber>
    </recommendedName>
    <alternativeName>
        <fullName evidence="8">Gamma-glutamyltransferase</fullName>
    </alternativeName>
    <alternativeName>
        <fullName evidence="8">Gamma-glutamyltranspeptidase</fullName>
    </alternativeName>
</protein>
<dbReference type="GO" id="GO:0036374">
    <property type="term" value="F:glutathione hydrolase activity"/>
    <property type="evidence" value="ECO:0007669"/>
    <property type="project" value="UniProtKB-UniRule"/>
</dbReference>
<feature type="binding site" evidence="7">
    <location>
        <begin position="401"/>
        <end position="403"/>
    </location>
    <ligand>
        <name>L-glutamate</name>
        <dbReference type="ChEBI" id="CHEBI:29985"/>
    </ligand>
</feature>
<proteinExistence type="inferred from homology"/>
<dbReference type="Gene3D" id="3.60.20.40">
    <property type="match status" value="1"/>
</dbReference>
<comment type="caution">
    <text evidence="10">The sequence shown here is derived from an EMBL/GenBank/DDBJ whole genome shotgun (WGS) entry which is preliminary data.</text>
</comment>
<gene>
    <name evidence="10" type="ORF">EDB81DRAFT_493736</name>
</gene>
<dbReference type="InterPro" id="IPR043138">
    <property type="entry name" value="GGT_lsub"/>
</dbReference>
<dbReference type="GO" id="GO:0103068">
    <property type="term" value="F:leukotriene C4 gamma-glutamyl transferase activity"/>
    <property type="evidence" value="ECO:0007669"/>
    <property type="project" value="UniProtKB-EC"/>
</dbReference>
<feature type="active site" description="Nucleophile" evidence="6">
    <location>
        <position position="383"/>
    </location>
</feature>
<dbReference type="AlphaFoldDB" id="A0A9P9J8Q3"/>
<evidence type="ECO:0000256" key="2">
    <source>
        <dbReference type="ARBA" id="ARBA00001089"/>
    </source>
</evidence>
<evidence type="ECO:0000313" key="10">
    <source>
        <dbReference type="EMBL" id="KAH7146463.1"/>
    </source>
</evidence>
<dbReference type="OrthoDB" id="1081007at2759"/>
<comment type="function">
    <text evidence="8">Cleaves the gamma-glutamyl peptide bond of glutathione and glutathione conjugates.</text>
</comment>
<dbReference type="EC" id="3.4.19.13" evidence="8"/>
<feature type="binding site" evidence="7">
    <location>
        <position position="108"/>
    </location>
    <ligand>
        <name>L-glutamate</name>
        <dbReference type="ChEBI" id="CHEBI:29985"/>
    </ligand>
</feature>
<comment type="catalytic activity">
    <reaction evidence="2 8">
        <text>glutathione + H2O = L-cysteinylglycine + L-glutamate</text>
        <dbReference type="Rhea" id="RHEA:28807"/>
        <dbReference type="ChEBI" id="CHEBI:15377"/>
        <dbReference type="ChEBI" id="CHEBI:29985"/>
        <dbReference type="ChEBI" id="CHEBI:57925"/>
        <dbReference type="ChEBI" id="CHEBI:61694"/>
        <dbReference type="EC" id="3.4.19.13"/>
    </reaction>
</comment>
<dbReference type="Proteomes" id="UP000738349">
    <property type="component" value="Unassembled WGS sequence"/>
</dbReference>
<dbReference type="InterPro" id="IPR029055">
    <property type="entry name" value="Ntn_hydrolases_N"/>
</dbReference>
<accession>A0A9P9J8Q3</accession>
<feature type="binding site" evidence="7">
    <location>
        <position position="476"/>
    </location>
    <ligand>
        <name>L-glutamate</name>
        <dbReference type="ChEBI" id="CHEBI:29985"/>
    </ligand>
</feature>
<dbReference type="Gene3D" id="1.10.246.130">
    <property type="match status" value="1"/>
</dbReference>
<feature type="signal peptide" evidence="9">
    <location>
        <begin position="1"/>
        <end position="25"/>
    </location>
</feature>
<evidence type="ECO:0000256" key="1">
    <source>
        <dbReference type="ARBA" id="ARBA00001049"/>
    </source>
</evidence>
<dbReference type="PANTHER" id="PTHR11686">
    <property type="entry name" value="GAMMA GLUTAMYL TRANSPEPTIDASE"/>
    <property type="match status" value="1"/>
</dbReference>
<reference evidence="10" key="1">
    <citation type="journal article" date="2021" name="Nat. Commun.">
        <title>Genetic determinants of endophytism in the Arabidopsis root mycobiome.</title>
        <authorList>
            <person name="Mesny F."/>
            <person name="Miyauchi S."/>
            <person name="Thiergart T."/>
            <person name="Pickel B."/>
            <person name="Atanasova L."/>
            <person name="Karlsson M."/>
            <person name="Huettel B."/>
            <person name="Barry K.W."/>
            <person name="Haridas S."/>
            <person name="Chen C."/>
            <person name="Bauer D."/>
            <person name="Andreopoulos W."/>
            <person name="Pangilinan J."/>
            <person name="LaButti K."/>
            <person name="Riley R."/>
            <person name="Lipzen A."/>
            <person name="Clum A."/>
            <person name="Drula E."/>
            <person name="Henrissat B."/>
            <person name="Kohler A."/>
            <person name="Grigoriev I.V."/>
            <person name="Martin F.M."/>
            <person name="Hacquard S."/>
        </authorList>
    </citation>
    <scope>NUCLEOTIDE SEQUENCE</scope>
    <source>
        <strain evidence="10">MPI-CAGE-AT-0147</strain>
    </source>
</reference>
<feature type="binding site" evidence="7">
    <location>
        <position position="425"/>
    </location>
    <ligand>
        <name>L-glutamate</name>
        <dbReference type="ChEBI" id="CHEBI:29985"/>
    </ligand>
</feature>
<dbReference type="SUPFAM" id="SSF56235">
    <property type="entry name" value="N-terminal nucleophile aminohydrolases (Ntn hydrolases)"/>
    <property type="match status" value="1"/>
</dbReference>
<feature type="binding site" evidence="7">
    <location>
        <begin position="453"/>
        <end position="454"/>
    </location>
    <ligand>
        <name>L-glutamate</name>
        <dbReference type="ChEBI" id="CHEBI:29985"/>
    </ligand>
</feature>
<dbReference type="InterPro" id="IPR000101">
    <property type="entry name" value="GGT_peptidase"/>
</dbReference>
<comment type="similarity">
    <text evidence="4">Belongs to the gamma-glutamyltransferase family.</text>
</comment>
<evidence type="ECO:0000256" key="9">
    <source>
        <dbReference type="SAM" id="SignalP"/>
    </source>
</evidence>
<evidence type="ECO:0000256" key="8">
    <source>
        <dbReference type="RuleBase" id="RU368068"/>
    </source>
</evidence>